<evidence type="ECO:0000313" key="4">
    <source>
        <dbReference type="EMBL" id="QOJ79153.1"/>
    </source>
</evidence>
<dbReference type="GO" id="GO:0005524">
    <property type="term" value="F:ATP binding"/>
    <property type="evidence" value="ECO:0007669"/>
    <property type="project" value="UniProtKB-KW"/>
</dbReference>
<dbReference type="PROSITE" id="PS50893">
    <property type="entry name" value="ABC_TRANSPORTER_2"/>
    <property type="match status" value="1"/>
</dbReference>
<sequence>MTVVLVKDLVKDFGGFRALNGVSFAVDEGEVFGLIGPNGAGKTTTFRILAGLLYPTRGEVLVLGEKPGSLRVKKQTSYLPEDAGTYRNITGYEFLRMVAELYFGKTREAEEAVEVGVEIAGLGEKIHEKMKSYSKGMKRRVQVARALMVRPKLAILDEPTAGLDVVQAKEIRDIVREYARSLGVTVLMSSHNMLEVEDVCTRVALIDRGRVLEEGHVRDLVEKYGAHNLEEVFFKVVKGGGR</sequence>
<dbReference type="InParanoid" id="A0A7L9FJF8"/>
<gene>
    <name evidence="4" type="ORF">IG193_01440</name>
</gene>
<dbReference type="GeneID" id="59148518"/>
<keyword evidence="1" id="KW-0547">Nucleotide-binding</keyword>
<accession>A0A7L9FJF8</accession>
<dbReference type="AlphaFoldDB" id="A0A7L9FJF8"/>
<dbReference type="SMART" id="SM00382">
    <property type="entry name" value="AAA"/>
    <property type="match status" value="1"/>
</dbReference>
<dbReference type="InterPro" id="IPR003439">
    <property type="entry name" value="ABC_transporter-like_ATP-bd"/>
</dbReference>
<dbReference type="GO" id="GO:0016887">
    <property type="term" value="F:ATP hydrolysis activity"/>
    <property type="evidence" value="ECO:0007669"/>
    <property type="project" value="InterPro"/>
</dbReference>
<name>A0A7L9FJF8_9CREN</name>
<protein>
    <submittedName>
        <fullName evidence="4">ABC transporter ATP-binding protein</fullName>
    </submittedName>
</protein>
<evidence type="ECO:0000259" key="3">
    <source>
        <dbReference type="PROSITE" id="PS50893"/>
    </source>
</evidence>
<dbReference type="Gene3D" id="3.40.50.300">
    <property type="entry name" value="P-loop containing nucleotide triphosphate hydrolases"/>
    <property type="match status" value="1"/>
</dbReference>
<dbReference type="InterPro" id="IPR027417">
    <property type="entry name" value="P-loop_NTPase"/>
</dbReference>
<organism evidence="4 5">
    <name type="scientific">Infirmifilum lucidum</name>
    <dbReference type="NCBI Taxonomy" id="2776706"/>
    <lineage>
        <taxon>Archaea</taxon>
        <taxon>Thermoproteota</taxon>
        <taxon>Thermoprotei</taxon>
        <taxon>Thermofilales</taxon>
        <taxon>Thermofilaceae</taxon>
        <taxon>Infirmifilum</taxon>
    </lineage>
</organism>
<dbReference type="Pfam" id="PF00005">
    <property type="entry name" value="ABC_tran"/>
    <property type="match status" value="1"/>
</dbReference>
<dbReference type="CDD" id="cd03230">
    <property type="entry name" value="ABC_DR_subfamily_A"/>
    <property type="match status" value="1"/>
</dbReference>
<dbReference type="SUPFAM" id="SSF52540">
    <property type="entry name" value="P-loop containing nucleoside triphosphate hydrolases"/>
    <property type="match status" value="1"/>
</dbReference>
<dbReference type="PANTHER" id="PTHR43613:SF1">
    <property type="entry name" value="ABC TRANSPORTER, ATP-BINDING PROTEIN"/>
    <property type="match status" value="1"/>
</dbReference>
<dbReference type="EMBL" id="CP062310">
    <property type="protein sequence ID" value="QOJ79153.1"/>
    <property type="molecule type" value="Genomic_DNA"/>
</dbReference>
<evidence type="ECO:0000256" key="1">
    <source>
        <dbReference type="ARBA" id="ARBA00022741"/>
    </source>
</evidence>
<reference evidence="4 5" key="1">
    <citation type="submission" date="2020-10" db="EMBL/GenBank/DDBJ databases">
        <title>Thermofilum lucidum 3507LT sp. nov. a novel member of Thermofilaceae family isolated from Chile hot spring, and proposal of description order Thermofilales.</title>
        <authorList>
            <person name="Zayulina K.S."/>
            <person name="Elcheninov A.G."/>
            <person name="Toshchakov S.V."/>
            <person name="Kublanov I.V."/>
        </authorList>
    </citation>
    <scope>NUCLEOTIDE SEQUENCE [LARGE SCALE GENOMIC DNA]</scope>
    <source>
        <strain evidence="4 5">3507LT</strain>
    </source>
</reference>
<keyword evidence="2 4" id="KW-0067">ATP-binding</keyword>
<dbReference type="RefSeq" id="WP_192819125.1">
    <property type="nucleotide sequence ID" value="NZ_CP062310.1"/>
</dbReference>
<dbReference type="PANTHER" id="PTHR43613">
    <property type="entry name" value="ABC TRANSPORTER, ATP-BINDING PROTEIN"/>
    <property type="match status" value="1"/>
</dbReference>
<dbReference type="PROSITE" id="PS00211">
    <property type="entry name" value="ABC_TRANSPORTER_1"/>
    <property type="match status" value="1"/>
</dbReference>
<keyword evidence="5" id="KW-1185">Reference proteome</keyword>
<dbReference type="InterPro" id="IPR017871">
    <property type="entry name" value="ABC_transporter-like_CS"/>
</dbReference>
<dbReference type="KEGG" id="thel:IG193_01440"/>
<dbReference type="Proteomes" id="UP000594121">
    <property type="component" value="Chromosome"/>
</dbReference>
<evidence type="ECO:0000313" key="5">
    <source>
        <dbReference type="Proteomes" id="UP000594121"/>
    </source>
</evidence>
<proteinExistence type="predicted"/>
<dbReference type="FunCoup" id="A0A7L9FJF8">
    <property type="interactions" value="16"/>
</dbReference>
<feature type="domain" description="ABC transporter" evidence="3">
    <location>
        <begin position="4"/>
        <end position="233"/>
    </location>
</feature>
<evidence type="ECO:0000256" key="2">
    <source>
        <dbReference type="ARBA" id="ARBA00022840"/>
    </source>
</evidence>
<dbReference type="InterPro" id="IPR003593">
    <property type="entry name" value="AAA+_ATPase"/>
</dbReference>